<evidence type="ECO:0000313" key="3">
    <source>
        <dbReference type="Proteomes" id="UP000466785"/>
    </source>
</evidence>
<protein>
    <submittedName>
        <fullName evidence="2">Uncharacterized protein</fullName>
    </submittedName>
</protein>
<dbReference type="EMBL" id="AP022570">
    <property type="protein sequence ID" value="BBX50725.1"/>
    <property type="molecule type" value="Genomic_DNA"/>
</dbReference>
<dbReference type="RefSeq" id="WP_163673281.1">
    <property type="nucleotide sequence ID" value="NZ_AP022570.1"/>
</dbReference>
<name>A0A6N4V760_9MYCO</name>
<organism evidence="2 3">
    <name type="scientific">Mycolicibacterium poriferae</name>
    <dbReference type="NCBI Taxonomy" id="39694"/>
    <lineage>
        <taxon>Bacteria</taxon>
        <taxon>Bacillati</taxon>
        <taxon>Actinomycetota</taxon>
        <taxon>Actinomycetes</taxon>
        <taxon>Mycobacteriales</taxon>
        <taxon>Mycobacteriaceae</taxon>
        <taxon>Mycolicibacterium</taxon>
    </lineage>
</organism>
<feature type="transmembrane region" description="Helical" evidence="1">
    <location>
        <begin position="6"/>
        <end position="26"/>
    </location>
</feature>
<evidence type="ECO:0000313" key="2">
    <source>
        <dbReference type="EMBL" id="BBX50725.1"/>
    </source>
</evidence>
<dbReference type="AlphaFoldDB" id="A0A6N4V760"/>
<keyword evidence="3" id="KW-1185">Reference proteome</keyword>
<reference evidence="2 3" key="1">
    <citation type="journal article" date="2019" name="Emerg. Microbes Infect.">
        <title>Comprehensive subspecies identification of 175 nontuberculous mycobacteria species based on 7547 genomic profiles.</title>
        <authorList>
            <person name="Matsumoto Y."/>
            <person name="Kinjo T."/>
            <person name="Motooka D."/>
            <person name="Nabeya D."/>
            <person name="Jung N."/>
            <person name="Uechi K."/>
            <person name="Horii T."/>
            <person name="Iida T."/>
            <person name="Fujita J."/>
            <person name="Nakamura S."/>
        </authorList>
    </citation>
    <scope>NUCLEOTIDE SEQUENCE [LARGE SCALE GENOMIC DNA]</scope>
    <source>
        <strain evidence="2 3">JCM 12603</strain>
    </source>
</reference>
<accession>A0A6N4V760</accession>
<gene>
    <name evidence="2" type="ORF">MPOR_17510</name>
</gene>
<keyword evidence="1" id="KW-1133">Transmembrane helix</keyword>
<proteinExistence type="predicted"/>
<sequence length="163" mass="18105">MAWEWVPHVATATVGVAGIVGTWLTANRGLAHERRLATEARQQQRLENAYVGLLDVAERVGHWAQLAWPVLDSDPPRPVPELPPLAEQAHTEALVRAFGSDKVLDRMKTWRDIVRTMRALDIQIRAADGGQPDARRDFDGLRAQEVVAREALGDQVAVDLGHR</sequence>
<dbReference type="KEGG" id="mpof:MPOR_17510"/>
<evidence type="ECO:0000256" key="1">
    <source>
        <dbReference type="SAM" id="Phobius"/>
    </source>
</evidence>
<keyword evidence="1" id="KW-0472">Membrane</keyword>
<dbReference type="Proteomes" id="UP000466785">
    <property type="component" value="Chromosome"/>
</dbReference>
<keyword evidence="1" id="KW-0812">Transmembrane</keyword>